<accession>A0A5A7NA35</accession>
<dbReference type="InterPro" id="IPR008331">
    <property type="entry name" value="Ferritin_DPS_dom"/>
</dbReference>
<dbReference type="PROSITE" id="PS00819">
    <property type="entry name" value="DPS_2"/>
    <property type="match status" value="1"/>
</dbReference>
<dbReference type="PIRSF" id="PIRSF005900">
    <property type="entry name" value="Dps"/>
    <property type="match status" value="1"/>
</dbReference>
<protein>
    <submittedName>
        <fullName evidence="4">DNA starvation/stationary phase protection protein</fullName>
    </submittedName>
</protein>
<organism evidence="4 5">
    <name type="scientific">Iodidimonas nitroreducens</name>
    <dbReference type="NCBI Taxonomy" id="1236968"/>
    <lineage>
        <taxon>Bacteria</taxon>
        <taxon>Pseudomonadati</taxon>
        <taxon>Pseudomonadota</taxon>
        <taxon>Alphaproteobacteria</taxon>
        <taxon>Iodidimonadales</taxon>
        <taxon>Iodidimonadaceae</taxon>
        <taxon>Iodidimonas</taxon>
    </lineage>
</organism>
<dbReference type="CDD" id="cd01043">
    <property type="entry name" value="DPS"/>
    <property type="match status" value="1"/>
</dbReference>
<evidence type="ECO:0000256" key="2">
    <source>
        <dbReference type="RuleBase" id="RU003875"/>
    </source>
</evidence>
<dbReference type="InterPro" id="IPR002177">
    <property type="entry name" value="DPS_DNA-bd"/>
</dbReference>
<dbReference type="PRINTS" id="PR01346">
    <property type="entry name" value="HELNAPAPROT"/>
</dbReference>
<dbReference type="SUPFAM" id="SSF47240">
    <property type="entry name" value="Ferritin-like"/>
    <property type="match status" value="1"/>
</dbReference>
<dbReference type="PANTHER" id="PTHR42932">
    <property type="entry name" value="GENERAL STRESS PROTEIN 20U"/>
    <property type="match status" value="1"/>
</dbReference>
<dbReference type="Pfam" id="PF00210">
    <property type="entry name" value="Ferritin"/>
    <property type="match status" value="1"/>
</dbReference>
<name>A0A5A7NA35_9PROT</name>
<dbReference type="GO" id="GO:0008199">
    <property type="term" value="F:ferric iron binding"/>
    <property type="evidence" value="ECO:0007669"/>
    <property type="project" value="InterPro"/>
</dbReference>
<dbReference type="Proteomes" id="UP000324996">
    <property type="component" value="Unassembled WGS sequence"/>
</dbReference>
<dbReference type="PROSITE" id="PS00818">
    <property type="entry name" value="DPS_1"/>
    <property type="match status" value="1"/>
</dbReference>
<dbReference type="AlphaFoldDB" id="A0A5A7NA35"/>
<dbReference type="GO" id="GO:0016722">
    <property type="term" value="F:oxidoreductase activity, acting on metal ions"/>
    <property type="evidence" value="ECO:0007669"/>
    <property type="project" value="InterPro"/>
</dbReference>
<dbReference type="InterPro" id="IPR009078">
    <property type="entry name" value="Ferritin-like_SF"/>
</dbReference>
<evidence type="ECO:0000256" key="1">
    <source>
        <dbReference type="ARBA" id="ARBA00009497"/>
    </source>
</evidence>
<reference evidence="4 5" key="1">
    <citation type="submission" date="2019-09" db="EMBL/GenBank/DDBJ databases">
        <title>NBRP : Genome information of microbial organism related human and environment.</title>
        <authorList>
            <person name="Hattori M."/>
            <person name="Oshima K."/>
            <person name="Inaba H."/>
            <person name="Suda W."/>
            <person name="Sakamoto M."/>
            <person name="Iino T."/>
            <person name="Kitahara M."/>
            <person name="Oshida Y."/>
            <person name="Iida T."/>
            <person name="Kudo T."/>
            <person name="Itoh T."/>
            <person name="Ohkuma M."/>
        </authorList>
    </citation>
    <scope>NUCLEOTIDE SEQUENCE [LARGE SCALE GENOMIC DNA]</scope>
    <source>
        <strain evidence="4 5">Q-1</strain>
    </source>
</reference>
<evidence type="ECO:0000313" key="5">
    <source>
        <dbReference type="Proteomes" id="UP000324996"/>
    </source>
</evidence>
<dbReference type="InterPro" id="IPR012347">
    <property type="entry name" value="Ferritin-like"/>
</dbReference>
<evidence type="ECO:0000259" key="3">
    <source>
        <dbReference type="Pfam" id="PF00210"/>
    </source>
</evidence>
<sequence length="155" mass="17122">MAINIGLDKDEMKAVTKELKGFLADSYALYLKTHNYHWNVTGPLFKAVHELTEQQYLALAAAVDDIAERIRTLGEKAPGSFAAYAKATSIKDGDETLDAEAMLADLVKSHETVIRSARHLLETASKAHDESTVALISDRLADHEKQAWMLRSLIA</sequence>
<proteinExistence type="inferred from homology"/>
<evidence type="ECO:0000313" key="4">
    <source>
        <dbReference type="EMBL" id="GER04330.1"/>
    </source>
</evidence>
<dbReference type="RefSeq" id="WP_042084988.1">
    <property type="nucleotide sequence ID" value="NZ_BKCN01000009.1"/>
</dbReference>
<comment type="similarity">
    <text evidence="1 2">Belongs to the Dps family.</text>
</comment>
<feature type="domain" description="Ferritin/DPS" evidence="3">
    <location>
        <begin position="19"/>
        <end position="154"/>
    </location>
</feature>
<dbReference type="EMBL" id="BKCN01000009">
    <property type="protein sequence ID" value="GER04330.1"/>
    <property type="molecule type" value="Genomic_DNA"/>
</dbReference>
<dbReference type="Gene3D" id="1.20.1260.10">
    <property type="match status" value="1"/>
</dbReference>
<dbReference type="InterPro" id="IPR023188">
    <property type="entry name" value="DPS_DNA-bd_CS"/>
</dbReference>
<comment type="caution">
    <text evidence="4">The sequence shown here is derived from an EMBL/GenBank/DDBJ whole genome shotgun (WGS) entry which is preliminary data.</text>
</comment>
<keyword evidence="5" id="KW-1185">Reference proteome</keyword>
<gene>
    <name evidence="4" type="ORF">JCM17846_20120</name>
</gene>
<dbReference type="PANTHER" id="PTHR42932:SF3">
    <property type="entry name" value="DNA PROTECTION DURING STARVATION PROTEIN"/>
    <property type="match status" value="1"/>
</dbReference>